<dbReference type="PROSITE" id="PS50157">
    <property type="entry name" value="ZINC_FINGER_C2H2_2"/>
    <property type="match status" value="2"/>
</dbReference>
<gene>
    <name evidence="10" type="ORF">SSX86_021037</name>
</gene>
<dbReference type="SMART" id="SM00355">
    <property type="entry name" value="ZnF_C2H2"/>
    <property type="match status" value="2"/>
</dbReference>
<evidence type="ECO:0000256" key="3">
    <source>
        <dbReference type="ARBA" id="ARBA00022771"/>
    </source>
</evidence>
<dbReference type="PROSITE" id="PS00028">
    <property type="entry name" value="ZINC_FINGER_C2H2_1"/>
    <property type="match status" value="2"/>
</dbReference>
<keyword evidence="6" id="KW-0804">Transcription</keyword>
<evidence type="ECO:0000313" key="11">
    <source>
        <dbReference type="Proteomes" id="UP001408789"/>
    </source>
</evidence>
<dbReference type="PANTHER" id="PTHR45988:SF1">
    <property type="entry name" value="ZINC FINGER PROTEIN AZF2"/>
    <property type="match status" value="1"/>
</dbReference>
<evidence type="ECO:0000256" key="4">
    <source>
        <dbReference type="ARBA" id="ARBA00022833"/>
    </source>
</evidence>
<dbReference type="EMBL" id="JBCNJP010000020">
    <property type="protein sequence ID" value="KAK9060333.1"/>
    <property type="molecule type" value="Genomic_DNA"/>
</dbReference>
<dbReference type="GO" id="GO:0005634">
    <property type="term" value="C:nucleus"/>
    <property type="evidence" value="ECO:0007669"/>
    <property type="project" value="TreeGrafter"/>
</dbReference>
<keyword evidence="5" id="KW-0805">Transcription regulation</keyword>
<accession>A0AAP0CTJ0</accession>
<name>A0AAP0CTJ0_9ASTR</name>
<keyword evidence="4" id="KW-0862">Zinc</keyword>
<dbReference type="GO" id="GO:0000976">
    <property type="term" value="F:transcription cis-regulatory region binding"/>
    <property type="evidence" value="ECO:0007669"/>
    <property type="project" value="TreeGrafter"/>
</dbReference>
<dbReference type="SUPFAM" id="SSF57667">
    <property type="entry name" value="beta-beta-alpha zinc fingers"/>
    <property type="match status" value="1"/>
</dbReference>
<feature type="region of interest" description="Disordered" evidence="8">
    <location>
        <begin position="26"/>
        <end position="45"/>
    </location>
</feature>
<keyword evidence="2" id="KW-0677">Repeat</keyword>
<evidence type="ECO:0000256" key="8">
    <source>
        <dbReference type="SAM" id="MobiDB-lite"/>
    </source>
</evidence>
<evidence type="ECO:0000256" key="5">
    <source>
        <dbReference type="ARBA" id="ARBA00023015"/>
    </source>
</evidence>
<feature type="domain" description="C2H2-type" evidence="9">
    <location>
        <begin position="53"/>
        <end position="80"/>
    </location>
</feature>
<dbReference type="InterPro" id="IPR044653">
    <property type="entry name" value="AZF1/2/3-like"/>
</dbReference>
<keyword evidence="1" id="KW-0479">Metal-binding</keyword>
<evidence type="ECO:0000256" key="1">
    <source>
        <dbReference type="ARBA" id="ARBA00022723"/>
    </source>
</evidence>
<sequence>MTLKPLIKPTEEDHYLALTLMLLAGDNSATQPPPPPPRHHHHPDYLFSSPAPYTCSICNKGFPTYQALGGHKSSHRRNTPPTSVATFDLKIRNGRQSHECSVCRKSFPTGQALGGHKRRHYVGGINPGNSGADVATCDVTGSWIRGQPRDFDLNLPACPEYR</sequence>
<dbReference type="Proteomes" id="UP001408789">
    <property type="component" value="Unassembled WGS sequence"/>
</dbReference>
<proteinExistence type="predicted"/>
<dbReference type="Pfam" id="PF13912">
    <property type="entry name" value="zf-C2H2_6"/>
    <property type="match status" value="2"/>
</dbReference>
<evidence type="ECO:0000313" key="10">
    <source>
        <dbReference type="EMBL" id="KAK9060333.1"/>
    </source>
</evidence>
<dbReference type="GO" id="GO:0008270">
    <property type="term" value="F:zinc ion binding"/>
    <property type="evidence" value="ECO:0007669"/>
    <property type="project" value="UniProtKB-KW"/>
</dbReference>
<dbReference type="InterPro" id="IPR036236">
    <property type="entry name" value="Znf_C2H2_sf"/>
</dbReference>
<keyword evidence="3 7" id="KW-0863">Zinc-finger</keyword>
<feature type="domain" description="C2H2-type" evidence="9">
    <location>
        <begin position="98"/>
        <end position="120"/>
    </location>
</feature>
<reference evidence="10 11" key="1">
    <citation type="submission" date="2024-04" db="EMBL/GenBank/DDBJ databases">
        <title>The reference genome of an endangered Asteraceae, Deinandra increscens subsp. villosa, native to the Central Coast of California.</title>
        <authorList>
            <person name="Guilliams M."/>
            <person name="Hasenstab-Lehman K."/>
            <person name="Meyer R."/>
            <person name="Mcevoy S."/>
        </authorList>
    </citation>
    <scope>NUCLEOTIDE SEQUENCE [LARGE SCALE GENOMIC DNA]</scope>
    <source>
        <tissue evidence="10">Leaf</tissue>
    </source>
</reference>
<dbReference type="AlphaFoldDB" id="A0AAP0CTJ0"/>
<dbReference type="InterPro" id="IPR013087">
    <property type="entry name" value="Znf_C2H2_type"/>
</dbReference>
<protein>
    <recommendedName>
        <fullName evidence="9">C2H2-type domain-containing protein</fullName>
    </recommendedName>
</protein>
<dbReference type="Gene3D" id="3.30.160.60">
    <property type="entry name" value="Classic Zinc Finger"/>
    <property type="match status" value="1"/>
</dbReference>
<keyword evidence="11" id="KW-1185">Reference proteome</keyword>
<dbReference type="GO" id="GO:0003700">
    <property type="term" value="F:DNA-binding transcription factor activity"/>
    <property type="evidence" value="ECO:0007669"/>
    <property type="project" value="InterPro"/>
</dbReference>
<evidence type="ECO:0000256" key="7">
    <source>
        <dbReference type="PROSITE-ProRule" id="PRU00042"/>
    </source>
</evidence>
<organism evidence="10 11">
    <name type="scientific">Deinandra increscens subsp. villosa</name>
    <dbReference type="NCBI Taxonomy" id="3103831"/>
    <lineage>
        <taxon>Eukaryota</taxon>
        <taxon>Viridiplantae</taxon>
        <taxon>Streptophyta</taxon>
        <taxon>Embryophyta</taxon>
        <taxon>Tracheophyta</taxon>
        <taxon>Spermatophyta</taxon>
        <taxon>Magnoliopsida</taxon>
        <taxon>eudicotyledons</taxon>
        <taxon>Gunneridae</taxon>
        <taxon>Pentapetalae</taxon>
        <taxon>asterids</taxon>
        <taxon>campanulids</taxon>
        <taxon>Asterales</taxon>
        <taxon>Asteraceae</taxon>
        <taxon>Asteroideae</taxon>
        <taxon>Heliantheae alliance</taxon>
        <taxon>Madieae</taxon>
        <taxon>Madiinae</taxon>
        <taxon>Deinandra</taxon>
    </lineage>
</organism>
<comment type="caution">
    <text evidence="10">The sequence shown here is derived from an EMBL/GenBank/DDBJ whole genome shotgun (WGS) entry which is preliminary data.</text>
</comment>
<evidence type="ECO:0000256" key="6">
    <source>
        <dbReference type="ARBA" id="ARBA00023163"/>
    </source>
</evidence>
<dbReference type="PANTHER" id="PTHR45988">
    <property type="entry name" value="C2H2 TYPE ZINC FINGER TRANSCRIPTION FACTOR FAMILY-RELATED"/>
    <property type="match status" value="1"/>
</dbReference>
<evidence type="ECO:0000259" key="9">
    <source>
        <dbReference type="PROSITE" id="PS50157"/>
    </source>
</evidence>
<evidence type="ECO:0000256" key="2">
    <source>
        <dbReference type="ARBA" id="ARBA00022737"/>
    </source>
</evidence>